<sequence>MGDSFSQWDKVEGGSNASLAELKGLSKLSTLEIHVRDAQILPQDWVPVELQRYKICIGEAWWRVNSETSRLVELHGLENVSTLWENYGTKMLLKLTEEIHLIELKGVQNVVHELDDGEGFPRLKHLRVEYCYDISHIVGSVGRVHWTVFPLLESLSLSYLNNLETICDSQLTEDQSFSNLRIIEVKSCRELKHLFSFSIAKNLLQLQKVEVASCDDLEMIVGPDREKPTTSLGFNEIIADDDTAPKVIIFCSIIN</sequence>
<keyword evidence="2" id="KW-1185">Reference proteome</keyword>
<proteinExistence type="predicted"/>
<dbReference type="Proteomes" id="UP000829398">
    <property type="component" value="Chromosome 5"/>
</dbReference>
<protein>
    <submittedName>
        <fullName evidence="1">Uncharacterized protein</fullName>
    </submittedName>
</protein>
<reference evidence="2" key="1">
    <citation type="journal article" date="2023" name="Hortic. Res.">
        <title>A chromosome-level phased genome enabling allele-level studies in sweet orange: a case study on citrus Huanglongbing tolerance.</title>
        <authorList>
            <person name="Wu B."/>
            <person name="Yu Q."/>
            <person name="Deng Z."/>
            <person name="Duan Y."/>
            <person name="Luo F."/>
            <person name="Gmitter F. Jr."/>
        </authorList>
    </citation>
    <scope>NUCLEOTIDE SEQUENCE [LARGE SCALE GENOMIC DNA]</scope>
    <source>
        <strain evidence="2">cv. Valencia</strain>
    </source>
</reference>
<evidence type="ECO:0000313" key="1">
    <source>
        <dbReference type="EMBL" id="KAH9752993.1"/>
    </source>
</evidence>
<organism evidence="1 2">
    <name type="scientific">Citrus sinensis</name>
    <name type="common">Sweet orange</name>
    <name type="synonym">Citrus aurantium var. sinensis</name>
    <dbReference type="NCBI Taxonomy" id="2711"/>
    <lineage>
        <taxon>Eukaryota</taxon>
        <taxon>Viridiplantae</taxon>
        <taxon>Streptophyta</taxon>
        <taxon>Embryophyta</taxon>
        <taxon>Tracheophyta</taxon>
        <taxon>Spermatophyta</taxon>
        <taxon>Magnoliopsida</taxon>
        <taxon>eudicotyledons</taxon>
        <taxon>Gunneridae</taxon>
        <taxon>Pentapetalae</taxon>
        <taxon>rosids</taxon>
        <taxon>malvids</taxon>
        <taxon>Sapindales</taxon>
        <taxon>Rutaceae</taxon>
        <taxon>Aurantioideae</taxon>
        <taxon>Citrus</taxon>
    </lineage>
</organism>
<dbReference type="EMBL" id="CM039174">
    <property type="protein sequence ID" value="KAH9752993.1"/>
    <property type="molecule type" value="Genomic_DNA"/>
</dbReference>
<comment type="caution">
    <text evidence="1">The sequence shown here is derived from an EMBL/GenBank/DDBJ whole genome shotgun (WGS) entry which is preliminary data.</text>
</comment>
<name>A0ACB8KF59_CITSI</name>
<evidence type="ECO:0000313" key="2">
    <source>
        <dbReference type="Proteomes" id="UP000829398"/>
    </source>
</evidence>
<gene>
    <name evidence="1" type="ORF">KPL71_014921</name>
</gene>
<accession>A0ACB8KF59</accession>